<evidence type="ECO:0000313" key="4">
    <source>
        <dbReference type="Proteomes" id="UP000199496"/>
    </source>
</evidence>
<evidence type="ECO:0000256" key="1">
    <source>
        <dbReference type="SAM" id="SignalP"/>
    </source>
</evidence>
<dbReference type="Proteomes" id="UP000199496">
    <property type="component" value="Unassembled WGS sequence"/>
</dbReference>
<reference evidence="3 4" key="1">
    <citation type="submission" date="2016-10" db="EMBL/GenBank/DDBJ databases">
        <authorList>
            <person name="de Groot N.N."/>
        </authorList>
    </citation>
    <scope>NUCLEOTIDE SEQUENCE [LARGE SCALE GENOMIC DNA]</scope>
    <source>
        <strain evidence="3 4">B7-7</strain>
    </source>
</reference>
<evidence type="ECO:0000313" key="3">
    <source>
        <dbReference type="EMBL" id="SEP87936.1"/>
    </source>
</evidence>
<name>A0A1H9BG20_9GAMM</name>
<dbReference type="RefSeq" id="WP_090205219.1">
    <property type="nucleotide sequence ID" value="NZ_FOFO01000009.1"/>
</dbReference>
<keyword evidence="4" id="KW-1185">Reference proteome</keyword>
<dbReference type="InterPro" id="IPR032635">
    <property type="entry name" value="Anti_2"/>
</dbReference>
<proteinExistence type="predicted"/>
<dbReference type="OrthoDB" id="6170015at2"/>
<dbReference type="EMBL" id="FOFO01000009">
    <property type="protein sequence ID" value="SEP87936.1"/>
    <property type="molecule type" value="Genomic_DNA"/>
</dbReference>
<organism evidence="3 4">
    <name type="scientific">Ectothiorhodospira magna</name>
    <dbReference type="NCBI Taxonomy" id="867345"/>
    <lineage>
        <taxon>Bacteria</taxon>
        <taxon>Pseudomonadati</taxon>
        <taxon>Pseudomonadota</taxon>
        <taxon>Gammaproteobacteria</taxon>
        <taxon>Chromatiales</taxon>
        <taxon>Ectothiorhodospiraceae</taxon>
        <taxon>Ectothiorhodospira</taxon>
    </lineage>
</organism>
<dbReference type="PROSITE" id="PS51257">
    <property type="entry name" value="PROKAR_LIPOPROTEIN"/>
    <property type="match status" value="1"/>
</dbReference>
<feature type="domain" description="Surface antigen" evidence="2">
    <location>
        <begin position="56"/>
        <end position="150"/>
    </location>
</feature>
<dbReference type="STRING" id="867345.SAMN05421693_1093"/>
<dbReference type="PIRSF" id="PIRSF002721">
    <property type="entry name" value="Surface_antigen_Rickettsia"/>
    <property type="match status" value="1"/>
</dbReference>
<sequence length="153" mass="15690">MSTLRKISIVAILGMAFTLTGCATGPTQEQAGAVLGGALGGVVGGQVGAGRGRTAAIIAGTLAGAAIGGSVGRTMDEVDRMKVSRALETSPDHRPVAWQNPNTGHTFQATPTRTFQSAGQDCREYTVVGNMSGSRETITGVACRDAQGRWVNQ</sequence>
<keyword evidence="1" id="KW-0732">Signal</keyword>
<feature type="signal peptide" evidence="1">
    <location>
        <begin position="1"/>
        <end position="23"/>
    </location>
</feature>
<evidence type="ECO:0000259" key="2">
    <source>
        <dbReference type="Pfam" id="PF16998"/>
    </source>
</evidence>
<protein>
    <submittedName>
        <fullName evidence="3">Surface antigen</fullName>
    </submittedName>
</protein>
<feature type="chain" id="PRO_5011617266" evidence="1">
    <location>
        <begin position="24"/>
        <end position="153"/>
    </location>
</feature>
<dbReference type="AlphaFoldDB" id="A0A1H9BG20"/>
<dbReference type="InterPro" id="IPR016364">
    <property type="entry name" value="Surface_antigen_Rickettsia"/>
</dbReference>
<gene>
    <name evidence="3" type="ORF">SAMN05421693_1093</name>
</gene>
<dbReference type="Pfam" id="PF16998">
    <property type="entry name" value="17kDa_Anti_2"/>
    <property type="match status" value="1"/>
</dbReference>
<accession>A0A1H9BG20</accession>